<dbReference type="Proteomes" id="UP000785679">
    <property type="component" value="Unassembled WGS sequence"/>
</dbReference>
<proteinExistence type="predicted"/>
<name>A0A8J8NI26_HALGN</name>
<gene>
    <name evidence="1" type="ORF">FGO68_gene14621</name>
</gene>
<dbReference type="AlphaFoldDB" id="A0A8J8NI26"/>
<organism evidence="1 2">
    <name type="scientific">Halteria grandinella</name>
    <dbReference type="NCBI Taxonomy" id="5974"/>
    <lineage>
        <taxon>Eukaryota</taxon>
        <taxon>Sar</taxon>
        <taxon>Alveolata</taxon>
        <taxon>Ciliophora</taxon>
        <taxon>Intramacronucleata</taxon>
        <taxon>Spirotrichea</taxon>
        <taxon>Stichotrichia</taxon>
        <taxon>Sporadotrichida</taxon>
        <taxon>Halteriidae</taxon>
        <taxon>Halteria</taxon>
    </lineage>
</organism>
<evidence type="ECO:0000313" key="2">
    <source>
        <dbReference type="Proteomes" id="UP000785679"/>
    </source>
</evidence>
<protein>
    <submittedName>
        <fullName evidence="1">Uncharacterized protein</fullName>
    </submittedName>
</protein>
<dbReference type="EMBL" id="RRYP01016510">
    <property type="protein sequence ID" value="TNV75089.1"/>
    <property type="molecule type" value="Genomic_DNA"/>
</dbReference>
<evidence type="ECO:0000313" key="1">
    <source>
        <dbReference type="EMBL" id="TNV75089.1"/>
    </source>
</evidence>
<reference evidence="1" key="1">
    <citation type="submission" date="2019-06" db="EMBL/GenBank/DDBJ databases">
        <authorList>
            <person name="Zheng W."/>
        </authorList>
    </citation>
    <scope>NUCLEOTIDE SEQUENCE</scope>
    <source>
        <strain evidence="1">QDHG01</strain>
    </source>
</reference>
<comment type="caution">
    <text evidence="1">The sequence shown here is derived from an EMBL/GenBank/DDBJ whole genome shotgun (WGS) entry which is preliminary data.</text>
</comment>
<accession>A0A8J8NI26</accession>
<sequence>MGIHHDTGRNPQPDAQYHVRRFAADTGQFRKCLHRFGHLAAVIIHQAFGHGDQVFGLGLVETCRTDDRFKFFRVSGSQ</sequence>
<keyword evidence="2" id="KW-1185">Reference proteome</keyword>